<evidence type="ECO:0000256" key="8">
    <source>
        <dbReference type="ARBA" id="ARBA00022827"/>
    </source>
</evidence>
<evidence type="ECO:0000256" key="12">
    <source>
        <dbReference type="PIRNR" id="PIRNR028937"/>
    </source>
</evidence>
<protein>
    <recommendedName>
        <fullName evidence="5 12">Long-chain-alcohol oxidase</fullName>
        <ecNumber evidence="5 12">1.1.3.20</ecNumber>
    </recommendedName>
</protein>
<dbReference type="InterPro" id="IPR012400">
    <property type="entry name" value="Long_Oxdase"/>
</dbReference>
<evidence type="ECO:0000259" key="15">
    <source>
        <dbReference type="Pfam" id="PF05199"/>
    </source>
</evidence>
<reference evidence="16" key="2">
    <citation type="submission" date="2023-06" db="EMBL/GenBank/DDBJ databases">
        <authorList>
            <consortium name="Lawrence Berkeley National Laboratory"/>
            <person name="Haridas S."/>
            <person name="Hensen N."/>
            <person name="Bonometti L."/>
            <person name="Westerberg I."/>
            <person name="Brannstrom I.O."/>
            <person name="Guillou S."/>
            <person name="Cros-Aarteil S."/>
            <person name="Calhoun S."/>
            <person name="Kuo A."/>
            <person name="Mondo S."/>
            <person name="Pangilinan J."/>
            <person name="Riley R."/>
            <person name="LaButti K."/>
            <person name="Andreopoulos B."/>
            <person name="Lipzen A."/>
            <person name="Chen C."/>
            <person name="Yanf M."/>
            <person name="Daum C."/>
            <person name="Ng V."/>
            <person name="Clum A."/>
            <person name="Steindorff A."/>
            <person name="Ohm R."/>
            <person name="Martin F."/>
            <person name="Silar P."/>
            <person name="Natvig D."/>
            <person name="Lalanne C."/>
            <person name="Gautier V."/>
            <person name="Ament-velasquez S.L."/>
            <person name="Kruys A."/>
            <person name="Hutchinson M.I."/>
            <person name="Powell A.J."/>
            <person name="Barry K."/>
            <person name="Miller A.N."/>
            <person name="Grigoriev I.V."/>
            <person name="Debuchy R."/>
            <person name="Gladieux P."/>
            <person name="Thoren M.H."/>
            <person name="Johannesson H."/>
        </authorList>
    </citation>
    <scope>NUCLEOTIDE SEQUENCE</scope>
    <source>
        <strain evidence="16">CBS 232.78</strain>
    </source>
</reference>
<gene>
    <name evidence="16" type="ORF">B0H63DRAFT_433208</name>
</gene>
<dbReference type="Pfam" id="PF05199">
    <property type="entry name" value="GMC_oxred_C"/>
    <property type="match status" value="1"/>
</dbReference>
<keyword evidence="6" id="KW-0285">Flavoprotein</keyword>
<evidence type="ECO:0000256" key="13">
    <source>
        <dbReference type="PIRSR" id="PIRSR028937-1"/>
    </source>
</evidence>
<evidence type="ECO:0000313" key="17">
    <source>
        <dbReference type="Proteomes" id="UP001285441"/>
    </source>
</evidence>
<dbReference type="EMBL" id="JAULSW010000004">
    <property type="protein sequence ID" value="KAK3385471.1"/>
    <property type="molecule type" value="Genomic_DNA"/>
</dbReference>
<comment type="caution">
    <text evidence="16">The sequence shown here is derived from an EMBL/GenBank/DDBJ whole genome shotgun (WGS) entry which is preliminary data.</text>
</comment>
<dbReference type="InterPro" id="IPR000172">
    <property type="entry name" value="GMC_OxRdtase_N"/>
</dbReference>
<feature type="active site" description="Proton acceptor" evidence="13">
    <location>
        <position position="692"/>
    </location>
</feature>
<evidence type="ECO:0000256" key="3">
    <source>
        <dbReference type="ARBA" id="ARBA00004370"/>
    </source>
</evidence>
<sequence>MDTTLSIGPTRASLPLVATLGDELSKRQWKILMAFMNTVVPAIRCQDASSDLISLSTIQLSKSEYSKTVLHISNAASSEASSAALEAYLAERPSDNPLFEEVLRHVLSYVPLGKKKQLQTILSVLSTCAGSLLLTGYTSPITKLPVADRIKILHSWRTSSLWALRGLFKTLTTLGKHCFMRTSTTFDRLTGFQPVPLLWTAGSSYAYQFKQLAQPPLPPSSSKNNTTTSVVELETDVVIVGSGCGAGVCAWRLSRNSSGGPSGVRVLVVEKSRHFDASHFPMSQEYGLPNLFEAGGVIETDDGSMTVTAGSCFGGGGTVNWSAALQTQDFVRKEWAEQRSLPFFTSPEFQTSLDLVCEIMGVSSENLTPNYGNQMLLDGAGKLGYEAKIVPQNCGNTAHNDGHCTLGCGAGEKKGPVNGWFPEAAQNGTEFIEGMRVNRVLFDQIRGKKIAKGVEGFWSPNDGGVAVKVVVKAKKVVISGGTLWSPVVLMNSGLKNPHIGKNLYLHPTQFVAAVWEQEVRPWEGGSLTSVVSSFENMDGKGHGVKLEAMSMLPSFCLPFLPWAGGLEYKLLASKYRHMNVYIAICRDRDTGRIYRDPDSGVPRIDYCPSDFDRAHNFVGIVSLAKILFAQGAKEIHPCLPGLVPFVRGAIADATAGTKAAEEAEESRRFETWLHQLEGHGNKPPAVPFATAHQMGTCRMSAKERDGVVDPRGRVWGIEGLYVADASVFPSASGVNPMVTIMAIADHIAQGVIEDLAADGKAVPVSRL</sequence>
<feature type="domain" description="Glucose-methanol-choline oxidoreductase N-terminal" evidence="14">
    <location>
        <begin position="290"/>
        <end position="507"/>
    </location>
</feature>
<evidence type="ECO:0000256" key="4">
    <source>
        <dbReference type="ARBA" id="ARBA00010790"/>
    </source>
</evidence>
<evidence type="ECO:0000256" key="10">
    <source>
        <dbReference type="ARBA" id="ARBA00023002"/>
    </source>
</evidence>
<comment type="similarity">
    <text evidence="4 12">Belongs to the GMC oxidoreductase family.</text>
</comment>
<evidence type="ECO:0000256" key="9">
    <source>
        <dbReference type="ARBA" id="ARBA00022989"/>
    </source>
</evidence>
<evidence type="ECO:0000256" key="5">
    <source>
        <dbReference type="ARBA" id="ARBA00013125"/>
    </source>
</evidence>
<dbReference type="EC" id="1.1.3.20" evidence="5 12"/>
<dbReference type="SUPFAM" id="SSF51905">
    <property type="entry name" value="FAD/NAD(P)-binding domain"/>
    <property type="match status" value="1"/>
</dbReference>
<reference evidence="16" key="1">
    <citation type="journal article" date="2023" name="Mol. Phylogenet. Evol.">
        <title>Genome-scale phylogeny and comparative genomics of the fungal order Sordariales.</title>
        <authorList>
            <person name="Hensen N."/>
            <person name="Bonometti L."/>
            <person name="Westerberg I."/>
            <person name="Brannstrom I.O."/>
            <person name="Guillou S."/>
            <person name="Cros-Aarteil S."/>
            <person name="Calhoun S."/>
            <person name="Haridas S."/>
            <person name="Kuo A."/>
            <person name="Mondo S."/>
            <person name="Pangilinan J."/>
            <person name="Riley R."/>
            <person name="LaButti K."/>
            <person name="Andreopoulos B."/>
            <person name="Lipzen A."/>
            <person name="Chen C."/>
            <person name="Yan M."/>
            <person name="Daum C."/>
            <person name="Ng V."/>
            <person name="Clum A."/>
            <person name="Steindorff A."/>
            <person name="Ohm R.A."/>
            <person name="Martin F."/>
            <person name="Silar P."/>
            <person name="Natvig D.O."/>
            <person name="Lalanne C."/>
            <person name="Gautier V."/>
            <person name="Ament-Velasquez S.L."/>
            <person name="Kruys A."/>
            <person name="Hutchinson M.I."/>
            <person name="Powell A.J."/>
            <person name="Barry K."/>
            <person name="Miller A.N."/>
            <person name="Grigoriev I.V."/>
            <person name="Debuchy R."/>
            <person name="Gladieux P."/>
            <person name="Hiltunen Thoren M."/>
            <person name="Johannesson H."/>
        </authorList>
    </citation>
    <scope>NUCLEOTIDE SEQUENCE</scope>
    <source>
        <strain evidence="16">CBS 232.78</strain>
    </source>
</reference>
<dbReference type="AlphaFoldDB" id="A0AAE0NPU3"/>
<dbReference type="PANTHER" id="PTHR46056">
    <property type="entry name" value="LONG-CHAIN-ALCOHOL OXIDASE"/>
    <property type="match status" value="1"/>
</dbReference>
<comment type="subcellular location">
    <subcellularLocation>
        <location evidence="3">Membrane</location>
    </subcellularLocation>
</comment>
<dbReference type="GO" id="GO:0050660">
    <property type="term" value="F:flavin adenine dinucleotide binding"/>
    <property type="evidence" value="ECO:0007669"/>
    <property type="project" value="InterPro"/>
</dbReference>
<dbReference type="GO" id="GO:0016020">
    <property type="term" value="C:membrane"/>
    <property type="evidence" value="ECO:0007669"/>
    <property type="project" value="UniProtKB-SubCell"/>
</dbReference>
<comment type="catalytic activity">
    <reaction evidence="1 12">
        <text>a long-chain primary fatty alcohol + O2 = a long-chain fatty aldehyde + H2O2</text>
        <dbReference type="Rhea" id="RHEA:22756"/>
        <dbReference type="ChEBI" id="CHEBI:15379"/>
        <dbReference type="ChEBI" id="CHEBI:16240"/>
        <dbReference type="ChEBI" id="CHEBI:17176"/>
        <dbReference type="ChEBI" id="CHEBI:77396"/>
        <dbReference type="EC" id="1.1.3.20"/>
    </reaction>
</comment>
<proteinExistence type="inferred from homology"/>
<dbReference type="Pfam" id="PF00732">
    <property type="entry name" value="GMC_oxred_N"/>
    <property type="match status" value="1"/>
</dbReference>
<dbReference type="GO" id="GO:0046577">
    <property type="term" value="F:long-chain-alcohol oxidase activity"/>
    <property type="evidence" value="ECO:0007669"/>
    <property type="project" value="UniProtKB-EC"/>
</dbReference>
<dbReference type="Proteomes" id="UP001285441">
    <property type="component" value="Unassembled WGS sequence"/>
</dbReference>
<keyword evidence="10 12" id="KW-0560">Oxidoreductase</keyword>
<name>A0AAE0NPU3_9PEZI</name>
<keyword evidence="17" id="KW-1185">Reference proteome</keyword>
<keyword evidence="8" id="KW-0274">FAD</keyword>
<organism evidence="16 17">
    <name type="scientific">Podospora didyma</name>
    <dbReference type="NCBI Taxonomy" id="330526"/>
    <lineage>
        <taxon>Eukaryota</taxon>
        <taxon>Fungi</taxon>
        <taxon>Dikarya</taxon>
        <taxon>Ascomycota</taxon>
        <taxon>Pezizomycotina</taxon>
        <taxon>Sordariomycetes</taxon>
        <taxon>Sordariomycetidae</taxon>
        <taxon>Sordariales</taxon>
        <taxon>Podosporaceae</taxon>
        <taxon>Podospora</taxon>
    </lineage>
</organism>
<accession>A0AAE0NPU3</accession>
<feature type="domain" description="Glucose-methanol-choline oxidoreductase C-terminal" evidence="15">
    <location>
        <begin position="591"/>
        <end position="744"/>
    </location>
</feature>
<dbReference type="Gene3D" id="3.50.50.60">
    <property type="entry name" value="FAD/NAD(P)-binding domain"/>
    <property type="match status" value="2"/>
</dbReference>
<comment type="function">
    <text evidence="2">Long-chain fatty alcohol oxidase involved in the omega-oxidation pathway of lipid degradation.</text>
</comment>
<evidence type="ECO:0000256" key="11">
    <source>
        <dbReference type="ARBA" id="ARBA00023136"/>
    </source>
</evidence>
<evidence type="ECO:0000256" key="1">
    <source>
        <dbReference type="ARBA" id="ARBA00000920"/>
    </source>
</evidence>
<evidence type="ECO:0000259" key="14">
    <source>
        <dbReference type="Pfam" id="PF00732"/>
    </source>
</evidence>
<evidence type="ECO:0000256" key="6">
    <source>
        <dbReference type="ARBA" id="ARBA00022630"/>
    </source>
</evidence>
<keyword evidence="9" id="KW-1133">Transmembrane helix</keyword>
<dbReference type="PANTHER" id="PTHR46056:SF12">
    <property type="entry name" value="LONG-CHAIN-ALCOHOL OXIDASE"/>
    <property type="match status" value="1"/>
</dbReference>
<evidence type="ECO:0000256" key="2">
    <source>
        <dbReference type="ARBA" id="ARBA00003842"/>
    </source>
</evidence>
<evidence type="ECO:0000313" key="16">
    <source>
        <dbReference type="EMBL" id="KAK3385471.1"/>
    </source>
</evidence>
<dbReference type="InterPro" id="IPR007867">
    <property type="entry name" value="GMC_OxRtase_C"/>
</dbReference>
<keyword evidence="11" id="KW-0472">Membrane</keyword>
<keyword evidence="7" id="KW-0812">Transmembrane</keyword>
<dbReference type="PIRSF" id="PIRSF028937">
    <property type="entry name" value="Lg_Ch_AO"/>
    <property type="match status" value="1"/>
</dbReference>
<dbReference type="InterPro" id="IPR036188">
    <property type="entry name" value="FAD/NAD-bd_sf"/>
</dbReference>
<evidence type="ECO:0000256" key="7">
    <source>
        <dbReference type="ARBA" id="ARBA00022692"/>
    </source>
</evidence>